<evidence type="ECO:0000256" key="6">
    <source>
        <dbReference type="SAM" id="MobiDB-lite"/>
    </source>
</evidence>
<keyword evidence="9" id="KW-1185">Reference proteome</keyword>
<comment type="function">
    <text evidence="5">S-adenosyl-L-methionine-dependent protein-lysine N-methyltransferase that mono- and dimethylates elongation factor 1-alpha at 'Lys-316'. May play a role in intracellular transport.</text>
</comment>
<comment type="subcellular location">
    <subcellularLocation>
        <location evidence="5">Cytoplasm</location>
    </subcellularLocation>
</comment>
<dbReference type="InterPro" id="IPR025714">
    <property type="entry name" value="Methyltranfer_dom"/>
</dbReference>
<keyword evidence="3 5" id="KW-0808">Transferase</keyword>
<evidence type="ECO:0000256" key="2">
    <source>
        <dbReference type="ARBA" id="ARBA00022603"/>
    </source>
</evidence>
<gene>
    <name evidence="5" type="primary">EFM4</name>
    <name evidence="8" type="ORF">UCREL1_8932</name>
</gene>
<dbReference type="PANTHER" id="PTHR12843">
    <property type="entry name" value="PROTEIN-LYSINE N-METHYLTRANSFERASE METTL10"/>
    <property type="match status" value="1"/>
</dbReference>
<feature type="domain" description="Methyltransferase" evidence="7">
    <location>
        <begin position="108"/>
        <end position="157"/>
    </location>
</feature>
<dbReference type="STRING" id="1287681.M7SD56"/>
<comment type="similarity">
    <text evidence="5">Belongs to the class I-like SAM-binding methyltransferase superfamily. EFM4 family.</text>
</comment>
<keyword evidence="5" id="KW-0813">Transport</keyword>
<keyword evidence="1 5" id="KW-0963">Cytoplasm</keyword>
<dbReference type="GO" id="GO:0032259">
    <property type="term" value="P:methylation"/>
    <property type="evidence" value="ECO:0007669"/>
    <property type="project" value="UniProtKB-KW"/>
</dbReference>
<evidence type="ECO:0000256" key="1">
    <source>
        <dbReference type="ARBA" id="ARBA00022490"/>
    </source>
</evidence>
<dbReference type="SUPFAM" id="SSF53335">
    <property type="entry name" value="S-adenosyl-L-methionine-dependent methyltransferases"/>
    <property type="match status" value="1"/>
</dbReference>
<dbReference type="HOGENOM" id="CLU_044783_1_1_1"/>
<dbReference type="InterPro" id="IPR029063">
    <property type="entry name" value="SAM-dependent_MTases_sf"/>
</dbReference>
<dbReference type="HAMAP" id="MF_03188">
    <property type="entry name" value="Methyltr_EFM4"/>
    <property type="match status" value="1"/>
</dbReference>
<feature type="region of interest" description="Disordered" evidence="6">
    <location>
        <begin position="83"/>
        <end position="103"/>
    </location>
</feature>
<name>M7SD56_EUTLA</name>
<dbReference type="Pfam" id="PF13847">
    <property type="entry name" value="Methyltransf_31"/>
    <property type="match status" value="1"/>
</dbReference>
<accession>M7SD56</accession>
<dbReference type="KEGG" id="ela:UCREL1_8932"/>
<reference evidence="9" key="1">
    <citation type="journal article" date="2013" name="Genome Announc.">
        <title>Draft genome sequence of the grapevine dieback fungus Eutypa lata UCR-EL1.</title>
        <authorList>
            <person name="Blanco-Ulate B."/>
            <person name="Rolshausen P.E."/>
            <person name="Cantu D."/>
        </authorList>
    </citation>
    <scope>NUCLEOTIDE SEQUENCE [LARGE SCALE GENOMIC DNA]</scope>
    <source>
        <strain evidence="9">UCR-EL1</strain>
    </source>
</reference>
<dbReference type="Proteomes" id="UP000012174">
    <property type="component" value="Unassembled WGS sequence"/>
</dbReference>
<evidence type="ECO:0000313" key="8">
    <source>
        <dbReference type="EMBL" id="EMR64124.1"/>
    </source>
</evidence>
<keyword evidence="2 5" id="KW-0489">Methyltransferase</keyword>
<dbReference type="AlphaFoldDB" id="M7SD56"/>
<evidence type="ECO:0000256" key="3">
    <source>
        <dbReference type="ARBA" id="ARBA00022679"/>
    </source>
</evidence>
<protein>
    <recommendedName>
        <fullName evidence="5">Protein-lysine N-methyltransferase EFM4</fullName>
        <ecNumber evidence="5">2.1.1.-</ecNumber>
    </recommendedName>
    <alternativeName>
        <fullName evidence="5">Elongation factor methyltransferase 4</fullName>
    </alternativeName>
</protein>
<proteinExistence type="inferred from homology"/>
<keyword evidence="4 5" id="KW-0949">S-adenosyl-L-methionine</keyword>
<dbReference type="OrthoDB" id="10069295at2759"/>
<organism evidence="8 9">
    <name type="scientific">Eutypa lata (strain UCR-EL1)</name>
    <name type="common">Grapevine dieback disease fungus</name>
    <name type="synonym">Eutypa armeniacae</name>
    <dbReference type="NCBI Taxonomy" id="1287681"/>
    <lineage>
        <taxon>Eukaryota</taxon>
        <taxon>Fungi</taxon>
        <taxon>Dikarya</taxon>
        <taxon>Ascomycota</taxon>
        <taxon>Pezizomycotina</taxon>
        <taxon>Sordariomycetes</taxon>
        <taxon>Xylariomycetidae</taxon>
        <taxon>Xylariales</taxon>
        <taxon>Diatrypaceae</taxon>
        <taxon>Eutypa</taxon>
    </lineage>
</organism>
<dbReference type="Gene3D" id="3.40.50.150">
    <property type="entry name" value="Vaccinia Virus protein VP39"/>
    <property type="match status" value="1"/>
</dbReference>
<feature type="compositionally biased region" description="Basic and acidic residues" evidence="6">
    <location>
        <begin position="162"/>
        <end position="171"/>
    </location>
</feature>
<dbReference type="GO" id="GO:0016279">
    <property type="term" value="F:protein-lysine N-methyltransferase activity"/>
    <property type="evidence" value="ECO:0007669"/>
    <property type="project" value="UniProtKB-UniRule"/>
</dbReference>
<dbReference type="eggNOG" id="KOG1271">
    <property type="taxonomic scope" value="Eukaryota"/>
</dbReference>
<evidence type="ECO:0000313" key="9">
    <source>
        <dbReference type="Proteomes" id="UP000012174"/>
    </source>
</evidence>
<dbReference type="EC" id="2.1.1.-" evidence="5"/>
<dbReference type="GO" id="GO:0016192">
    <property type="term" value="P:vesicle-mediated transport"/>
    <property type="evidence" value="ECO:0007669"/>
    <property type="project" value="UniProtKB-UniRule"/>
</dbReference>
<dbReference type="InterPro" id="IPR026635">
    <property type="entry name" value="Efm4/METTL10"/>
</dbReference>
<dbReference type="PANTHER" id="PTHR12843:SF5">
    <property type="entry name" value="EEF1A LYSINE METHYLTRANSFERASE 2"/>
    <property type="match status" value="1"/>
</dbReference>
<dbReference type="GO" id="GO:0005737">
    <property type="term" value="C:cytoplasm"/>
    <property type="evidence" value="ECO:0007669"/>
    <property type="project" value="UniProtKB-SubCell"/>
</dbReference>
<sequence>MTAATAEQGGGASPSNNNGQLAHLEPSELGTKEYWDKLYDREIQNHAHDPTDTGTIWFDDSDAEGRVISFLCDHHAELLLPPSSFSSTSPSPPSSSSTVVGRKSSGGDGISFLDLGTGNGSLLFGLRDADGGEFAAGRMLGVDYSARSVEFARRIARGRRRQREEQGREVVGETEDQQGQEKEGGGAGRGQDDIDIEFELHDILHDAPARLLSGAQERGWDVVLDKGTFDAVSLSSEELVVGGATGEKQTTLQKKKKARRISEAYPRRVLPLVREGGLLVVTSCNWTEEELGRWFVGSKGEKEGEEKEGEEEEGKWCFEQVGRVEYPSFSFGGVKGQTISTLCFRKVRR</sequence>
<evidence type="ECO:0000259" key="7">
    <source>
        <dbReference type="Pfam" id="PF13847"/>
    </source>
</evidence>
<dbReference type="OMA" id="PTPSFQF"/>
<evidence type="ECO:0000256" key="4">
    <source>
        <dbReference type="ARBA" id="ARBA00022691"/>
    </source>
</evidence>
<feature type="region of interest" description="Disordered" evidence="6">
    <location>
        <begin position="158"/>
        <end position="191"/>
    </location>
</feature>
<evidence type="ECO:0000256" key="5">
    <source>
        <dbReference type="HAMAP-Rule" id="MF_03188"/>
    </source>
</evidence>
<feature type="region of interest" description="Disordered" evidence="6">
    <location>
        <begin position="1"/>
        <end position="27"/>
    </location>
</feature>
<dbReference type="EMBL" id="KB707119">
    <property type="protein sequence ID" value="EMR64124.1"/>
    <property type="molecule type" value="Genomic_DNA"/>
</dbReference>